<evidence type="ECO:0008006" key="4">
    <source>
        <dbReference type="Google" id="ProtNLM"/>
    </source>
</evidence>
<evidence type="ECO:0000256" key="1">
    <source>
        <dbReference type="SAM" id="MobiDB-lite"/>
    </source>
</evidence>
<evidence type="ECO:0000313" key="2">
    <source>
        <dbReference type="EMBL" id="OAA34285.1"/>
    </source>
</evidence>
<keyword evidence="3" id="KW-1185">Reference proteome</keyword>
<evidence type="ECO:0000313" key="3">
    <source>
        <dbReference type="Proteomes" id="UP000243498"/>
    </source>
</evidence>
<dbReference type="Proteomes" id="UP000243498">
    <property type="component" value="Unassembled WGS sequence"/>
</dbReference>
<name>A0A166RVJ6_METRR</name>
<dbReference type="AlphaFoldDB" id="A0A166RVJ6"/>
<organism evidence="2 3">
    <name type="scientific">Metarhizium rileyi (strain RCEF 4871)</name>
    <name type="common">Nomuraea rileyi</name>
    <dbReference type="NCBI Taxonomy" id="1649241"/>
    <lineage>
        <taxon>Eukaryota</taxon>
        <taxon>Fungi</taxon>
        <taxon>Dikarya</taxon>
        <taxon>Ascomycota</taxon>
        <taxon>Pezizomycotina</taxon>
        <taxon>Sordariomycetes</taxon>
        <taxon>Hypocreomycetidae</taxon>
        <taxon>Hypocreales</taxon>
        <taxon>Clavicipitaceae</taxon>
        <taxon>Metarhizium</taxon>
    </lineage>
</organism>
<feature type="region of interest" description="Disordered" evidence="1">
    <location>
        <begin position="326"/>
        <end position="423"/>
    </location>
</feature>
<dbReference type="EMBL" id="AZHC01000057">
    <property type="protein sequence ID" value="OAA34285.1"/>
    <property type="molecule type" value="Genomic_DNA"/>
</dbReference>
<feature type="compositionally biased region" description="Basic and acidic residues" evidence="1">
    <location>
        <begin position="394"/>
        <end position="409"/>
    </location>
</feature>
<dbReference type="STRING" id="1081105.A0A166RVJ6"/>
<accession>A0A166RVJ6</accession>
<dbReference type="OMA" id="LFADVHY"/>
<reference evidence="2 3" key="1">
    <citation type="journal article" date="2016" name="Genome Biol. Evol.">
        <title>Divergent and convergent evolution of fungal pathogenicity.</title>
        <authorList>
            <person name="Shang Y."/>
            <person name="Xiao G."/>
            <person name="Zheng P."/>
            <person name="Cen K."/>
            <person name="Zhan S."/>
            <person name="Wang C."/>
        </authorList>
    </citation>
    <scope>NUCLEOTIDE SEQUENCE [LARGE SCALE GENOMIC DNA]</scope>
    <source>
        <strain evidence="2 3">RCEF 4871</strain>
    </source>
</reference>
<dbReference type="OrthoDB" id="5408296at2759"/>
<protein>
    <recommendedName>
        <fullName evidence="4">RNA recognition motif-containing protein</fullName>
    </recommendedName>
</protein>
<proteinExistence type="predicted"/>
<comment type="caution">
    <text evidence="2">The sequence shown here is derived from an EMBL/GenBank/DDBJ whole genome shotgun (WGS) entry which is preliminary data.</text>
</comment>
<gene>
    <name evidence="2" type="ORF">NOR_08568</name>
</gene>
<sequence>MAARAGEENVATLFGDVHYFYGPEDTRPRHHRFEKGSYVYLFENAYDRRCRIEIANQPGTDEQDAFDGFLDQSRVRYSYKQHCTVSLTVADSVDHSEWHLPTYDMRNEKKYHYKLHSLDIYFWTQKDALQFINGVRRVLPSVQVEILDEPGLPQSTEISSVVQRLENVAVSDPLYGAAASPPSTTASQEPTVGVPLAASPDTPVNAALPPPPPPPPAKFVPMVYNPAAPAAPELIRHREKTPPPDEDPLNPLAVAVAHDYQKQPFTPGLPPQSQLPPGVTSPGLPLYTSNISSFQSQFAGPPKHPAVQRAATMPANASLVSPGFPVSPGLIPTPPSQPSATVPGQPGGFSDHTHHHQGSVQKDGQDYSIHQQLYRPTEGEYGKKNRPHQYQPKQETRGRLEENAGRLERGVSGMLKKFEKKFG</sequence>